<protein>
    <submittedName>
        <fullName evidence="7">Thiol-disulfide isomerase or thioredoxin</fullName>
    </submittedName>
</protein>
<name>A0A1M6ZTD1_9BACT</name>
<organism evidence="7 8">
    <name type="scientific">Chitinophaga jiangningensis</name>
    <dbReference type="NCBI Taxonomy" id="1419482"/>
    <lineage>
        <taxon>Bacteria</taxon>
        <taxon>Pseudomonadati</taxon>
        <taxon>Bacteroidota</taxon>
        <taxon>Chitinophagia</taxon>
        <taxon>Chitinophagales</taxon>
        <taxon>Chitinophagaceae</taxon>
        <taxon>Chitinophaga</taxon>
    </lineage>
</organism>
<evidence type="ECO:0000256" key="1">
    <source>
        <dbReference type="ARBA" id="ARBA00004196"/>
    </source>
</evidence>
<dbReference type="GO" id="GO:0030313">
    <property type="term" value="C:cell envelope"/>
    <property type="evidence" value="ECO:0007669"/>
    <property type="project" value="UniProtKB-SubCell"/>
</dbReference>
<dbReference type="InterPro" id="IPR036249">
    <property type="entry name" value="Thioredoxin-like_sf"/>
</dbReference>
<dbReference type="Gene3D" id="3.40.30.10">
    <property type="entry name" value="Glutaredoxin"/>
    <property type="match status" value="1"/>
</dbReference>
<dbReference type="PANTHER" id="PTHR42852:SF6">
    <property type="entry name" value="THIOL:DISULFIDE INTERCHANGE PROTEIN DSBE"/>
    <property type="match status" value="1"/>
</dbReference>
<dbReference type="InterPro" id="IPR013740">
    <property type="entry name" value="Redoxin"/>
</dbReference>
<dbReference type="SUPFAM" id="SSF52833">
    <property type="entry name" value="Thioredoxin-like"/>
    <property type="match status" value="1"/>
</dbReference>
<evidence type="ECO:0000313" key="7">
    <source>
        <dbReference type="EMBL" id="SHL33670.1"/>
    </source>
</evidence>
<keyword evidence="3" id="KW-1015">Disulfide bond</keyword>
<proteinExistence type="predicted"/>
<accession>A0A1M6ZTD1</accession>
<dbReference type="CDD" id="cd02966">
    <property type="entry name" value="TlpA_like_family"/>
    <property type="match status" value="1"/>
</dbReference>
<evidence type="ECO:0000313" key="8">
    <source>
        <dbReference type="Proteomes" id="UP000184420"/>
    </source>
</evidence>
<dbReference type="PANTHER" id="PTHR42852">
    <property type="entry name" value="THIOL:DISULFIDE INTERCHANGE PROTEIN DSBE"/>
    <property type="match status" value="1"/>
</dbReference>
<dbReference type="EMBL" id="FRBL01000003">
    <property type="protein sequence ID" value="SHL33670.1"/>
    <property type="molecule type" value="Genomic_DNA"/>
</dbReference>
<dbReference type="RefSeq" id="WP_073079607.1">
    <property type="nucleotide sequence ID" value="NZ_FRBL01000003.1"/>
</dbReference>
<dbReference type="InterPro" id="IPR050553">
    <property type="entry name" value="Thioredoxin_ResA/DsbE_sf"/>
</dbReference>
<keyword evidence="7" id="KW-0413">Isomerase</keyword>
<dbReference type="GO" id="GO:0016853">
    <property type="term" value="F:isomerase activity"/>
    <property type="evidence" value="ECO:0007669"/>
    <property type="project" value="UniProtKB-KW"/>
</dbReference>
<dbReference type="GO" id="GO:0016491">
    <property type="term" value="F:oxidoreductase activity"/>
    <property type="evidence" value="ECO:0007669"/>
    <property type="project" value="InterPro"/>
</dbReference>
<dbReference type="OrthoDB" id="9794348at2"/>
<keyword evidence="5" id="KW-0732">Signal</keyword>
<comment type="subcellular location">
    <subcellularLocation>
        <location evidence="1">Cell envelope</location>
    </subcellularLocation>
</comment>
<dbReference type="Pfam" id="PF08534">
    <property type="entry name" value="Redoxin"/>
    <property type="match status" value="1"/>
</dbReference>
<dbReference type="STRING" id="1419482.SAMN05444266_1032"/>
<evidence type="ECO:0000256" key="3">
    <source>
        <dbReference type="ARBA" id="ARBA00023157"/>
    </source>
</evidence>
<keyword evidence="2" id="KW-0201">Cytochrome c-type biogenesis</keyword>
<dbReference type="Proteomes" id="UP000184420">
    <property type="component" value="Unassembled WGS sequence"/>
</dbReference>
<dbReference type="GO" id="GO:0017004">
    <property type="term" value="P:cytochrome complex assembly"/>
    <property type="evidence" value="ECO:0007669"/>
    <property type="project" value="UniProtKB-KW"/>
</dbReference>
<feature type="chain" id="PRO_5013020117" evidence="5">
    <location>
        <begin position="24"/>
        <end position="410"/>
    </location>
</feature>
<dbReference type="PROSITE" id="PS51352">
    <property type="entry name" value="THIOREDOXIN_2"/>
    <property type="match status" value="1"/>
</dbReference>
<evidence type="ECO:0000256" key="5">
    <source>
        <dbReference type="SAM" id="SignalP"/>
    </source>
</evidence>
<keyword evidence="4" id="KW-0676">Redox-active center</keyword>
<keyword evidence="8" id="KW-1185">Reference proteome</keyword>
<feature type="domain" description="Thioredoxin" evidence="6">
    <location>
        <begin position="255"/>
        <end position="396"/>
    </location>
</feature>
<sequence length="410" mass="46781">MKKVVLKMWMPLALIAVPSALLAQQTKVVKSITVKGTVEFIDPKQPENKVWLMKESLYGKGEVIDSAIVGADKSFKFQLKQDHQGAYTIDAMHWDRATFWSDADVQVAMRGYDTARYKVKVPHYNFVEGSSDNNFINQYILNSENNYRRSIDDYNMEYYAKKSTDTNFISYLNNRKVYSPIGQDYAQRQELLMRVYKGRPVTIYAIRGMAGTEAGEKYDKAMKLLDDLVAKYPWLTEAKALKENIIYNTNQAKKLKNGQPMPSINYPTPDGKLAGLDQYKGKYLLVDFWASWCGPCRQAIPKVKELYTSYKDRGFEVASISIDTNDKAWRKAMEEENMPWLQLLSDNKDTTMKVFQFSGIPTMYLVDPNGNIVERFTGFTEDAQAVVKNILEKGAKPAAKKAASIPMTSF</sequence>
<dbReference type="AlphaFoldDB" id="A0A1M6ZTD1"/>
<evidence type="ECO:0000256" key="2">
    <source>
        <dbReference type="ARBA" id="ARBA00022748"/>
    </source>
</evidence>
<evidence type="ECO:0000259" key="6">
    <source>
        <dbReference type="PROSITE" id="PS51352"/>
    </source>
</evidence>
<reference evidence="7 8" key="1">
    <citation type="submission" date="2016-11" db="EMBL/GenBank/DDBJ databases">
        <authorList>
            <person name="Jaros S."/>
            <person name="Januszkiewicz K."/>
            <person name="Wedrychowicz H."/>
        </authorList>
    </citation>
    <scope>NUCLEOTIDE SEQUENCE [LARGE SCALE GENOMIC DNA]</scope>
    <source>
        <strain evidence="7 8">DSM 27406</strain>
    </source>
</reference>
<evidence type="ECO:0000256" key="4">
    <source>
        <dbReference type="ARBA" id="ARBA00023284"/>
    </source>
</evidence>
<gene>
    <name evidence="7" type="ORF">SAMN05444266_1032</name>
</gene>
<feature type="signal peptide" evidence="5">
    <location>
        <begin position="1"/>
        <end position="23"/>
    </location>
</feature>
<dbReference type="InterPro" id="IPR013766">
    <property type="entry name" value="Thioredoxin_domain"/>
</dbReference>